<evidence type="ECO:0000259" key="2">
    <source>
        <dbReference type="PROSITE" id="PS50110"/>
    </source>
</evidence>
<keyword evidence="1" id="KW-0597">Phosphoprotein</keyword>
<dbReference type="EMBL" id="SIRE01000018">
    <property type="protein sequence ID" value="TBL75070.1"/>
    <property type="molecule type" value="Genomic_DNA"/>
</dbReference>
<protein>
    <submittedName>
        <fullName evidence="5">EAL domain-containing protein</fullName>
    </submittedName>
</protein>
<feature type="domain" description="Response regulatory" evidence="2">
    <location>
        <begin position="21"/>
        <end position="138"/>
    </location>
</feature>
<organism evidence="5 6">
    <name type="scientific">Paenibacillus thalictri</name>
    <dbReference type="NCBI Taxonomy" id="2527873"/>
    <lineage>
        <taxon>Bacteria</taxon>
        <taxon>Bacillati</taxon>
        <taxon>Bacillota</taxon>
        <taxon>Bacilli</taxon>
        <taxon>Bacillales</taxon>
        <taxon>Paenibacillaceae</taxon>
        <taxon>Paenibacillus</taxon>
    </lineage>
</organism>
<feature type="domain" description="GGDEF" evidence="4">
    <location>
        <begin position="338"/>
        <end position="470"/>
    </location>
</feature>
<evidence type="ECO:0000313" key="6">
    <source>
        <dbReference type="Proteomes" id="UP000293142"/>
    </source>
</evidence>
<dbReference type="InterPro" id="IPR001633">
    <property type="entry name" value="EAL_dom"/>
</dbReference>
<dbReference type="SUPFAM" id="SSF52172">
    <property type="entry name" value="CheY-like"/>
    <property type="match status" value="1"/>
</dbReference>
<dbReference type="Gene3D" id="3.30.70.270">
    <property type="match status" value="1"/>
</dbReference>
<dbReference type="Pfam" id="PF00990">
    <property type="entry name" value="GGDEF"/>
    <property type="match status" value="1"/>
</dbReference>
<dbReference type="InterPro" id="IPR000160">
    <property type="entry name" value="GGDEF_dom"/>
</dbReference>
<dbReference type="InterPro" id="IPR013656">
    <property type="entry name" value="PAS_4"/>
</dbReference>
<name>A0A4Q9DMV4_9BACL</name>
<feature type="modified residue" description="4-aspartylphosphate" evidence="1">
    <location>
        <position position="72"/>
    </location>
</feature>
<dbReference type="InterPro" id="IPR029787">
    <property type="entry name" value="Nucleotide_cyclase"/>
</dbReference>
<dbReference type="SUPFAM" id="SSF141868">
    <property type="entry name" value="EAL domain-like"/>
    <property type="match status" value="1"/>
</dbReference>
<dbReference type="Pfam" id="PF08448">
    <property type="entry name" value="PAS_4"/>
    <property type="match status" value="1"/>
</dbReference>
<dbReference type="SMART" id="SM00448">
    <property type="entry name" value="REC"/>
    <property type="match status" value="1"/>
</dbReference>
<dbReference type="SUPFAM" id="SSF55073">
    <property type="entry name" value="Nucleotide cyclase"/>
    <property type="match status" value="1"/>
</dbReference>
<evidence type="ECO:0000259" key="4">
    <source>
        <dbReference type="PROSITE" id="PS50887"/>
    </source>
</evidence>
<dbReference type="PROSITE" id="PS50110">
    <property type="entry name" value="RESPONSE_REGULATORY"/>
    <property type="match status" value="1"/>
</dbReference>
<dbReference type="SMART" id="SM00267">
    <property type="entry name" value="GGDEF"/>
    <property type="match status" value="1"/>
</dbReference>
<gene>
    <name evidence="5" type="ORF">EYB31_23965</name>
</gene>
<dbReference type="PANTHER" id="PTHR44757:SF2">
    <property type="entry name" value="BIOFILM ARCHITECTURE MAINTENANCE PROTEIN MBAA"/>
    <property type="match status" value="1"/>
</dbReference>
<dbReference type="InterPro" id="IPR001789">
    <property type="entry name" value="Sig_transdc_resp-reg_receiver"/>
</dbReference>
<dbReference type="Proteomes" id="UP000293142">
    <property type="component" value="Unassembled WGS sequence"/>
</dbReference>
<sequence length="741" mass="83652">MLRKKCAENMDLESDNKGKYGVLIVDDSILMRQMTAGLFHQDPQFYIAGTASNGLEAIELAGDLRLDLIVMDVEMPEMDGISALKQIMARYPVPVIMLSSYTGDGAPQTIQAMKAGAIDYFHKDMLFQDHPDPMLERDFLLRCKLAVSSRTPSSGGAGFNSFKELTIKVLMESITHCMKLEDDLRATHTELKKTLFQQKGLVLKFKLNCGKFIHSMCEGDMFGITSAQVVGKELIDFFPEPLVTAHLHHYGKAWGGDNLTNFESTWRGRHFYTTLRPLWRQGEVSEVVCLIMDITEQRQTEERIHYLSNHDHLTSLPNRKFLSVILNEVTQRSAADSTSFAVFCVGLDHFKLINEGMGYETGDYILRVMAKRLKRCTVEETTIARVGGDTFVFVVTGVNPQDMVKTAEQIIHTVRQPIKLEGYELHMTSSVGISHYPFDANDADNLLKCADMAMHAAKDHGRNHYEFYSSSLNERLHRRMKIEQHLRKAIEYNEFVLYYQPIVDAATRRIVSMESLIRWDSQELGRVPPVEFIPIAEETGIIQKIGEWVLAEACRQNKAWQSAGLSPITVTVNLSSKQFYDPHLKELIMRILHETGLASECLELEITESTTMDVGMAMDTLRGLKELGLKIAIDDFGTGYSSFSYLKEFPIDKLKIDQSFVKDIHLNPVNAAIVDTIVTMTRHLKLQVVAEGVENEEVLDTLERCGCGLVQGYLFSMPVDGEKAKHLILSHELDDKAVLSS</sequence>
<dbReference type="AlphaFoldDB" id="A0A4Q9DMV4"/>
<comment type="caution">
    <text evidence="5">The sequence shown here is derived from an EMBL/GenBank/DDBJ whole genome shotgun (WGS) entry which is preliminary data.</text>
</comment>
<evidence type="ECO:0000313" key="5">
    <source>
        <dbReference type="EMBL" id="TBL75070.1"/>
    </source>
</evidence>
<dbReference type="CDD" id="cd01949">
    <property type="entry name" value="GGDEF"/>
    <property type="match status" value="1"/>
</dbReference>
<dbReference type="InterPro" id="IPR043128">
    <property type="entry name" value="Rev_trsase/Diguanyl_cyclase"/>
</dbReference>
<feature type="domain" description="EAL" evidence="3">
    <location>
        <begin position="479"/>
        <end position="732"/>
    </location>
</feature>
<dbReference type="SMART" id="SM00052">
    <property type="entry name" value="EAL"/>
    <property type="match status" value="1"/>
</dbReference>
<dbReference type="SUPFAM" id="SSF55785">
    <property type="entry name" value="PYP-like sensor domain (PAS domain)"/>
    <property type="match status" value="1"/>
</dbReference>
<dbReference type="InterPro" id="IPR011006">
    <property type="entry name" value="CheY-like_superfamily"/>
</dbReference>
<reference evidence="5 6" key="1">
    <citation type="submission" date="2019-02" db="EMBL/GenBank/DDBJ databases">
        <title>Paenibacillus sp. nov., isolated from surface-sterilized tissue of Thalictrum simplex L.</title>
        <authorList>
            <person name="Tuo L."/>
        </authorList>
    </citation>
    <scope>NUCLEOTIDE SEQUENCE [LARGE SCALE GENOMIC DNA]</scope>
    <source>
        <strain evidence="5 6">N2SHLJ1</strain>
    </source>
</reference>
<dbReference type="Pfam" id="PF00563">
    <property type="entry name" value="EAL"/>
    <property type="match status" value="1"/>
</dbReference>
<dbReference type="Gene3D" id="3.40.50.2300">
    <property type="match status" value="1"/>
</dbReference>
<accession>A0A4Q9DMV4</accession>
<evidence type="ECO:0000259" key="3">
    <source>
        <dbReference type="PROSITE" id="PS50883"/>
    </source>
</evidence>
<dbReference type="PROSITE" id="PS50887">
    <property type="entry name" value="GGDEF"/>
    <property type="match status" value="1"/>
</dbReference>
<dbReference type="InterPro" id="IPR035919">
    <property type="entry name" value="EAL_sf"/>
</dbReference>
<dbReference type="CDD" id="cd17541">
    <property type="entry name" value="REC_CheB-like"/>
    <property type="match status" value="1"/>
</dbReference>
<dbReference type="NCBIfam" id="TIGR00254">
    <property type="entry name" value="GGDEF"/>
    <property type="match status" value="1"/>
</dbReference>
<evidence type="ECO:0000256" key="1">
    <source>
        <dbReference type="PROSITE-ProRule" id="PRU00169"/>
    </source>
</evidence>
<proteinExistence type="predicted"/>
<dbReference type="PROSITE" id="PS50883">
    <property type="entry name" value="EAL"/>
    <property type="match status" value="1"/>
</dbReference>
<dbReference type="Pfam" id="PF00072">
    <property type="entry name" value="Response_reg"/>
    <property type="match status" value="1"/>
</dbReference>
<dbReference type="InterPro" id="IPR035965">
    <property type="entry name" value="PAS-like_dom_sf"/>
</dbReference>
<keyword evidence="6" id="KW-1185">Reference proteome</keyword>
<dbReference type="CDD" id="cd01948">
    <property type="entry name" value="EAL"/>
    <property type="match status" value="1"/>
</dbReference>
<dbReference type="GO" id="GO:0000160">
    <property type="term" value="P:phosphorelay signal transduction system"/>
    <property type="evidence" value="ECO:0007669"/>
    <property type="project" value="InterPro"/>
</dbReference>
<dbReference type="PANTHER" id="PTHR44757">
    <property type="entry name" value="DIGUANYLATE CYCLASE DGCP"/>
    <property type="match status" value="1"/>
</dbReference>
<dbReference type="Gene3D" id="3.20.20.450">
    <property type="entry name" value="EAL domain"/>
    <property type="match status" value="1"/>
</dbReference>
<dbReference type="InterPro" id="IPR052155">
    <property type="entry name" value="Biofilm_reg_signaling"/>
</dbReference>
<dbReference type="Gene3D" id="3.30.450.20">
    <property type="entry name" value="PAS domain"/>
    <property type="match status" value="1"/>
</dbReference>
<dbReference type="OrthoDB" id="9759607at2"/>